<accession>A0AAD6MU21</accession>
<feature type="compositionally biased region" description="Low complexity" evidence="1">
    <location>
        <begin position="81"/>
        <end position="92"/>
    </location>
</feature>
<gene>
    <name evidence="2" type="ORF">N7493_008638</name>
</gene>
<protein>
    <submittedName>
        <fullName evidence="2">Uncharacterized protein</fullName>
    </submittedName>
</protein>
<evidence type="ECO:0000313" key="3">
    <source>
        <dbReference type="Proteomes" id="UP001215712"/>
    </source>
</evidence>
<dbReference type="AlphaFoldDB" id="A0AAD6MU21"/>
<proteinExistence type="predicted"/>
<organism evidence="2 3">
    <name type="scientific">Penicillium malachiteum</name>
    <dbReference type="NCBI Taxonomy" id="1324776"/>
    <lineage>
        <taxon>Eukaryota</taxon>
        <taxon>Fungi</taxon>
        <taxon>Dikarya</taxon>
        <taxon>Ascomycota</taxon>
        <taxon>Pezizomycotina</taxon>
        <taxon>Eurotiomycetes</taxon>
        <taxon>Eurotiomycetidae</taxon>
        <taxon>Eurotiales</taxon>
        <taxon>Aspergillaceae</taxon>
        <taxon>Penicillium</taxon>
    </lineage>
</organism>
<reference evidence="2" key="2">
    <citation type="submission" date="2023-01" db="EMBL/GenBank/DDBJ databases">
        <authorList>
            <person name="Petersen C."/>
        </authorList>
    </citation>
    <scope>NUCLEOTIDE SEQUENCE</scope>
    <source>
        <strain evidence="2">IBT 17514</strain>
    </source>
</reference>
<feature type="region of interest" description="Disordered" evidence="1">
    <location>
        <begin position="258"/>
        <end position="338"/>
    </location>
</feature>
<feature type="compositionally biased region" description="Basic and acidic residues" evidence="1">
    <location>
        <begin position="258"/>
        <end position="270"/>
    </location>
</feature>
<evidence type="ECO:0000256" key="1">
    <source>
        <dbReference type="SAM" id="MobiDB-lite"/>
    </source>
</evidence>
<reference evidence="2" key="1">
    <citation type="journal article" date="2023" name="IMA Fungus">
        <title>Comparative genomic study of the Penicillium genus elucidates a diverse pangenome and 15 lateral gene transfer events.</title>
        <authorList>
            <person name="Petersen C."/>
            <person name="Sorensen T."/>
            <person name="Nielsen M.R."/>
            <person name="Sondergaard T.E."/>
            <person name="Sorensen J.L."/>
            <person name="Fitzpatrick D.A."/>
            <person name="Frisvad J.C."/>
            <person name="Nielsen K.L."/>
        </authorList>
    </citation>
    <scope>NUCLEOTIDE SEQUENCE</scope>
    <source>
        <strain evidence="2">IBT 17514</strain>
    </source>
</reference>
<keyword evidence="3" id="KW-1185">Reference proteome</keyword>
<feature type="compositionally biased region" description="Basic and acidic residues" evidence="1">
    <location>
        <begin position="115"/>
        <end position="131"/>
    </location>
</feature>
<sequence>MNTMKTRFIKTTPHRVIMARDNHAVQDKNSDVGHRQLGVNLPITWILVRSRIDLERMTVVSRSILDSTILCKHKLSDRLVDSQQSKYDSSSESEPEHSSRHTNRRKSTGGAPKNNRRERDCSCDRVRDNSKSHHNWSDSLRSKGGEILMQAALPLIAAGAAEALRSRKKPGEWKGDKGKQVMKAAVTDGLIKRDPNKSHAHHIVDTTVSGLKEGRPTHEEMSEIQRRAGESRPLSNFKKIAAASALAFAGMEIYDRYGHSRSRKESEGYKDGSSGLKKRSQSVSDDRNRGRGSFDTVESHYRTPRGRLRGDRADHREVYDGRDRGVRAPRYPSDSGED</sequence>
<comment type="caution">
    <text evidence="2">The sequence shown here is derived from an EMBL/GenBank/DDBJ whole genome shotgun (WGS) entry which is preliminary data.</text>
</comment>
<feature type="region of interest" description="Disordered" evidence="1">
    <location>
        <begin position="81"/>
        <end position="139"/>
    </location>
</feature>
<evidence type="ECO:0000313" key="2">
    <source>
        <dbReference type="EMBL" id="KAJ5716727.1"/>
    </source>
</evidence>
<dbReference type="Proteomes" id="UP001215712">
    <property type="component" value="Unassembled WGS sequence"/>
</dbReference>
<dbReference type="EMBL" id="JAQJAN010000012">
    <property type="protein sequence ID" value="KAJ5716727.1"/>
    <property type="molecule type" value="Genomic_DNA"/>
</dbReference>
<name>A0AAD6MU21_9EURO</name>
<feature type="compositionally biased region" description="Basic and acidic residues" evidence="1">
    <location>
        <begin position="308"/>
        <end position="326"/>
    </location>
</feature>